<reference evidence="1 2" key="1">
    <citation type="journal article" date="2023" name="J. Hered.">
        <title>Chromosome-level genome of the wood stork (Mycteria americana) provides insight into avian chromosome evolution.</title>
        <authorList>
            <person name="Flamio R. Jr."/>
            <person name="Ramstad K.M."/>
        </authorList>
    </citation>
    <scope>NUCLEOTIDE SEQUENCE [LARGE SCALE GENOMIC DNA]</scope>
    <source>
        <strain evidence="1">JAX WOST 10</strain>
    </source>
</reference>
<comment type="caution">
    <text evidence="1">The sequence shown here is derived from an EMBL/GenBank/DDBJ whole genome shotgun (WGS) entry which is preliminary data.</text>
</comment>
<accession>A0AAN7NSS2</accession>
<dbReference type="AlphaFoldDB" id="A0AAN7NSS2"/>
<keyword evidence="2" id="KW-1185">Reference proteome</keyword>
<evidence type="ECO:0000313" key="2">
    <source>
        <dbReference type="Proteomes" id="UP001333110"/>
    </source>
</evidence>
<protein>
    <submittedName>
        <fullName evidence="1">Uncharacterized protein</fullName>
    </submittedName>
</protein>
<proteinExistence type="predicted"/>
<dbReference type="EMBL" id="JAUNZN010000008">
    <property type="protein sequence ID" value="KAK4817326.1"/>
    <property type="molecule type" value="Genomic_DNA"/>
</dbReference>
<dbReference type="Proteomes" id="UP001333110">
    <property type="component" value="Unassembled WGS sequence"/>
</dbReference>
<organism evidence="1 2">
    <name type="scientific">Mycteria americana</name>
    <name type="common">Wood stork</name>
    <dbReference type="NCBI Taxonomy" id="33587"/>
    <lineage>
        <taxon>Eukaryota</taxon>
        <taxon>Metazoa</taxon>
        <taxon>Chordata</taxon>
        <taxon>Craniata</taxon>
        <taxon>Vertebrata</taxon>
        <taxon>Euteleostomi</taxon>
        <taxon>Archelosauria</taxon>
        <taxon>Archosauria</taxon>
        <taxon>Dinosauria</taxon>
        <taxon>Saurischia</taxon>
        <taxon>Theropoda</taxon>
        <taxon>Coelurosauria</taxon>
        <taxon>Aves</taxon>
        <taxon>Neognathae</taxon>
        <taxon>Neoaves</taxon>
        <taxon>Aequornithes</taxon>
        <taxon>Ciconiiformes</taxon>
        <taxon>Ciconiidae</taxon>
        <taxon>Mycteria</taxon>
    </lineage>
</organism>
<evidence type="ECO:0000313" key="1">
    <source>
        <dbReference type="EMBL" id="KAK4817326.1"/>
    </source>
</evidence>
<sequence>MHSGRIRGNEHKKFQPDIRKKNFTMKVLGCTLQYTKFKQSDNGVCSAYLSFENCLEEQGGDGKECFWRLV</sequence>
<gene>
    <name evidence="1" type="ORF">QYF61_010229</name>
</gene>
<name>A0AAN7NSS2_MYCAM</name>